<reference evidence="1 2" key="1">
    <citation type="submission" date="2016-11" db="EMBL/GenBank/DDBJ databases">
        <authorList>
            <person name="Jaros S."/>
            <person name="Januszkiewicz K."/>
            <person name="Wedrychowicz H."/>
        </authorList>
    </citation>
    <scope>NUCLEOTIDE SEQUENCE [LARGE SCALE GENOMIC DNA]</scope>
    <source>
        <strain evidence="1 2">DSM 14214</strain>
    </source>
</reference>
<accession>A0A1M6KD80</accession>
<evidence type="ECO:0000313" key="2">
    <source>
        <dbReference type="Proteomes" id="UP000183975"/>
    </source>
</evidence>
<name>A0A1M6KD80_9FIRM</name>
<dbReference type="Proteomes" id="UP000183975">
    <property type="component" value="Unassembled WGS sequence"/>
</dbReference>
<dbReference type="AlphaFoldDB" id="A0A1M6KD80"/>
<protein>
    <submittedName>
        <fullName evidence="1">Uncharacterized protein</fullName>
    </submittedName>
</protein>
<dbReference type="EMBL" id="FRAH01000003">
    <property type="protein sequence ID" value="SHJ56882.1"/>
    <property type="molecule type" value="Genomic_DNA"/>
</dbReference>
<sequence>MLTFRNMREMTKDEINVFLREGKKIGCAVHTKEEQQELLEALSRSKETGFPQFVLVYEKDVLMGFLFIYGEEGHTWIIHNADEKTYEQEKEMLAYGRDLCKKLGSEKLAKCFQQQLEEVERMGKSHQEARIAWIEENNRKKKEN</sequence>
<dbReference type="OrthoDB" id="9886589at2"/>
<organism evidence="1 2">
    <name type="scientific">Anaerotignum lactatifermentans DSM 14214</name>
    <dbReference type="NCBI Taxonomy" id="1121323"/>
    <lineage>
        <taxon>Bacteria</taxon>
        <taxon>Bacillati</taxon>
        <taxon>Bacillota</taxon>
        <taxon>Clostridia</taxon>
        <taxon>Lachnospirales</taxon>
        <taxon>Anaerotignaceae</taxon>
        <taxon>Anaerotignum</taxon>
    </lineage>
</organism>
<gene>
    <name evidence="1" type="ORF">SAMN02745138_00127</name>
</gene>
<keyword evidence="2" id="KW-1185">Reference proteome</keyword>
<proteinExistence type="predicted"/>
<dbReference type="RefSeq" id="WP_072848009.1">
    <property type="nucleotide sequence ID" value="NZ_FRAH01000003.1"/>
</dbReference>
<evidence type="ECO:0000313" key="1">
    <source>
        <dbReference type="EMBL" id="SHJ56882.1"/>
    </source>
</evidence>